<evidence type="ECO:0000313" key="2">
    <source>
        <dbReference type="EMBL" id="OGZ09480.1"/>
    </source>
</evidence>
<dbReference type="GO" id="GO:0005524">
    <property type="term" value="F:ATP binding"/>
    <property type="evidence" value="ECO:0007669"/>
    <property type="project" value="InterPro"/>
</dbReference>
<dbReference type="InterPro" id="IPR027417">
    <property type="entry name" value="P-loop_NTPase"/>
</dbReference>
<comment type="caution">
    <text evidence="2">The sequence shown here is derived from an EMBL/GenBank/DDBJ whole genome shotgun (WGS) entry which is preliminary data.</text>
</comment>
<dbReference type="Proteomes" id="UP000177996">
    <property type="component" value="Unassembled WGS sequence"/>
</dbReference>
<evidence type="ECO:0000313" key="3">
    <source>
        <dbReference type="Proteomes" id="UP000177996"/>
    </source>
</evidence>
<dbReference type="STRING" id="1798661.A3D65_02460"/>
<organism evidence="2 3">
    <name type="scientific">Candidatus Lloydbacteria bacterium RIFCSPHIGHO2_02_FULL_50_13</name>
    <dbReference type="NCBI Taxonomy" id="1798661"/>
    <lineage>
        <taxon>Bacteria</taxon>
        <taxon>Candidatus Lloydiibacteriota</taxon>
    </lineage>
</organism>
<dbReference type="GO" id="GO:0003677">
    <property type="term" value="F:DNA binding"/>
    <property type="evidence" value="ECO:0007669"/>
    <property type="project" value="InterPro"/>
</dbReference>
<accession>A0A1G2D963</accession>
<name>A0A1G2D963_9BACT</name>
<dbReference type="InterPro" id="IPR006935">
    <property type="entry name" value="Helicase/UvrB_N"/>
</dbReference>
<sequence>MDSSFLQKLQEKVSAWRTVEYKGAQEETLAILKYIKSVRFLYTPQVEALETYIYLKEIEGNKHSLEVFRSSFENELEFLRALGISDREALELAYDKKKGKKIQLILEEKFGASDYANQVYALTMGSGKTILMATMMLYDFALSFHHPDDDRFAKNILVFAPDTTIIDSLKEIKTFDYSKVLPKSYRNILLNIKYHYLESPDTPLSPIGNYNLIVSNSQKIILKRRNSDNGMKSLFGEKSKMERQMTENTRLSAIRHLERLSIFVDEAHHSYGKTMDNELKRTRETIEYIHGSKPLVSVVNLTGTPYVQNKMVADVVYHFGLKAGIERGILKQVRILDYGNVRSEKFVEEVMETFLKEYGEKRLEGRRLPKIAFYGASIADIRGNGRTQGLRQIVEKILARKGLSPNKVLEYHTEAEENKEEFQKLDTGESKKQFVLLVGKGTEGWNCRSLVACALYREPKSTIFVLQSSTRCLRSIGDNSTLARIFLSKENYKTLDRELKNNFDTSVAELSAQDTKTDECELKVEKRKTVKVKKVLKEIVAVKNGNVARIKVDFKRFNPAEYQSYVSEGGIFVNEVRAGYKEARAVRKLKDENNLTFYEIAEIINRRTHLPCATIESILEASGKTREQFVKEANKAPALIPFVVQEVLDKAYQYDWREETIEEELELTKLYPFKISVQRGQNTLVVYREQEEEGGHKSRLGFHINPYNFDSGDEKDLFRYLRDYLDADEAIIDIYFTGGVADATHNDFYFEYWNPEKQRYARYFPDFLIETSKGRYLVVEVKSNAEKADYEANKRSYKGKKGELSNEVYAKQVGFEDFQKVNKNFEYRIIFNAGLQAEQLRLLEEIKKP</sequence>
<proteinExistence type="predicted"/>
<gene>
    <name evidence="2" type="ORF">A3D65_02460</name>
</gene>
<protein>
    <recommendedName>
        <fullName evidence="1">Helicase/UvrB N-terminal domain-containing protein</fullName>
    </recommendedName>
</protein>
<feature type="domain" description="Helicase/UvrB N-terminal" evidence="1">
    <location>
        <begin position="119"/>
        <end position="305"/>
    </location>
</feature>
<dbReference type="AlphaFoldDB" id="A0A1G2D963"/>
<dbReference type="SUPFAM" id="SSF52540">
    <property type="entry name" value="P-loop containing nucleoside triphosphate hydrolases"/>
    <property type="match status" value="1"/>
</dbReference>
<evidence type="ECO:0000259" key="1">
    <source>
        <dbReference type="Pfam" id="PF04851"/>
    </source>
</evidence>
<dbReference type="EMBL" id="MHLL01000020">
    <property type="protein sequence ID" value="OGZ09480.1"/>
    <property type="molecule type" value="Genomic_DNA"/>
</dbReference>
<dbReference type="GO" id="GO:0016787">
    <property type="term" value="F:hydrolase activity"/>
    <property type="evidence" value="ECO:0007669"/>
    <property type="project" value="InterPro"/>
</dbReference>
<dbReference type="Pfam" id="PF04851">
    <property type="entry name" value="ResIII"/>
    <property type="match status" value="1"/>
</dbReference>
<reference evidence="2 3" key="1">
    <citation type="journal article" date="2016" name="Nat. Commun.">
        <title>Thousands of microbial genomes shed light on interconnected biogeochemical processes in an aquifer system.</title>
        <authorList>
            <person name="Anantharaman K."/>
            <person name="Brown C.T."/>
            <person name="Hug L.A."/>
            <person name="Sharon I."/>
            <person name="Castelle C.J."/>
            <person name="Probst A.J."/>
            <person name="Thomas B.C."/>
            <person name="Singh A."/>
            <person name="Wilkins M.J."/>
            <person name="Karaoz U."/>
            <person name="Brodie E.L."/>
            <person name="Williams K.H."/>
            <person name="Hubbard S.S."/>
            <person name="Banfield J.F."/>
        </authorList>
    </citation>
    <scope>NUCLEOTIDE SEQUENCE [LARGE SCALE GENOMIC DNA]</scope>
</reference>
<dbReference type="Gene3D" id="3.40.50.300">
    <property type="entry name" value="P-loop containing nucleotide triphosphate hydrolases"/>
    <property type="match status" value="2"/>
</dbReference>